<reference evidence="2" key="1">
    <citation type="submission" date="2021-01" db="EMBL/GenBank/DDBJ databases">
        <authorList>
            <consortium name="Genoscope - CEA"/>
            <person name="William W."/>
        </authorList>
    </citation>
    <scope>NUCLEOTIDE SEQUENCE</scope>
</reference>
<organism evidence="2 3">
    <name type="scientific">Paramecium primaurelia</name>
    <dbReference type="NCBI Taxonomy" id="5886"/>
    <lineage>
        <taxon>Eukaryota</taxon>
        <taxon>Sar</taxon>
        <taxon>Alveolata</taxon>
        <taxon>Ciliophora</taxon>
        <taxon>Intramacronucleata</taxon>
        <taxon>Oligohymenophorea</taxon>
        <taxon>Peniculida</taxon>
        <taxon>Parameciidae</taxon>
        <taxon>Paramecium</taxon>
    </lineage>
</organism>
<dbReference type="EMBL" id="CAJJDM010000034">
    <property type="protein sequence ID" value="CAD8063753.1"/>
    <property type="molecule type" value="Genomic_DNA"/>
</dbReference>
<dbReference type="SMART" id="SM00212">
    <property type="entry name" value="UBCc"/>
    <property type="match status" value="1"/>
</dbReference>
<proteinExistence type="predicted"/>
<evidence type="ECO:0000313" key="3">
    <source>
        <dbReference type="Proteomes" id="UP000688137"/>
    </source>
</evidence>
<sequence length="125" mass="14706">MIILIILKNYYKFSIFIIKYIFSIQYQIIAINVKQIKQKLKDLTIDSPLSWVKIIPDPNCRLLWNAIVAGPEGTSYQGGKFKLSISFPENYPFQPPNFQFQTKIFHPNIDHAGYMCYHTIERYVI</sequence>
<name>A0A8S1LDY1_PARPR</name>
<comment type="caution">
    <text evidence="2">The sequence shown here is derived from an EMBL/GenBank/DDBJ whole genome shotgun (WGS) entry which is preliminary data.</text>
</comment>
<gene>
    <name evidence="2" type="ORF">PPRIM_AZ9-3.1.T0350123</name>
</gene>
<dbReference type="InterPro" id="IPR050113">
    <property type="entry name" value="Ub_conjugating_enzyme"/>
</dbReference>
<dbReference type="PROSITE" id="PS50127">
    <property type="entry name" value="UBC_2"/>
    <property type="match status" value="1"/>
</dbReference>
<dbReference type="AlphaFoldDB" id="A0A8S1LDY1"/>
<dbReference type="PANTHER" id="PTHR24067">
    <property type="entry name" value="UBIQUITIN-CONJUGATING ENZYME E2"/>
    <property type="match status" value="1"/>
</dbReference>
<evidence type="ECO:0000313" key="2">
    <source>
        <dbReference type="EMBL" id="CAD8063753.1"/>
    </source>
</evidence>
<dbReference type="Proteomes" id="UP000688137">
    <property type="component" value="Unassembled WGS sequence"/>
</dbReference>
<dbReference type="InterPro" id="IPR000608">
    <property type="entry name" value="UBC"/>
</dbReference>
<keyword evidence="3" id="KW-1185">Reference proteome</keyword>
<protein>
    <recommendedName>
        <fullName evidence="1">UBC core domain-containing protein</fullName>
    </recommendedName>
</protein>
<feature type="domain" description="UBC core" evidence="1">
    <location>
        <begin position="31"/>
        <end position="125"/>
    </location>
</feature>
<accession>A0A8S1LDY1</accession>
<dbReference type="Pfam" id="PF00179">
    <property type="entry name" value="UQ_con"/>
    <property type="match status" value="1"/>
</dbReference>
<evidence type="ECO:0000259" key="1">
    <source>
        <dbReference type="PROSITE" id="PS50127"/>
    </source>
</evidence>